<evidence type="ECO:0000313" key="3">
    <source>
        <dbReference type="Proteomes" id="UP000194236"/>
    </source>
</evidence>
<keyword evidence="3" id="KW-1185">Reference proteome</keyword>
<reference evidence="2 3" key="1">
    <citation type="submission" date="2017-03" db="EMBL/GenBank/DDBJ databases">
        <title>Genome Survey of Euroglyphus maynei.</title>
        <authorList>
            <person name="Arlian L.G."/>
            <person name="Morgan M.S."/>
            <person name="Rider S.D."/>
        </authorList>
    </citation>
    <scope>NUCLEOTIDE SEQUENCE [LARGE SCALE GENOMIC DNA]</scope>
    <source>
        <strain evidence="2">Arlian Lab</strain>
        <tissue evidence="2">Whole body</tissue>
    </source>
</reference>
<dbReference type="SUPFAM" id="SSF47923">
    <property type="entry name" value="Ypt/Rab-GAP domain of gyp1p"/>
    <property type="match status" value="1"/>
</dbReference>
<dbReference type="AlphaFoldDB" id="A0A1Y3BQ90"/>
<dbReference type="InterPro" id="IPR000195">
    <property type="entry name" value="Rab-GAP-TBC_dom"/>
</dbReference>
<organism evidence="2 3">
    <name type="scientific">Euroglyphus maynei</name>
    <name type="common">Mayne's house dust mite</name>
    <dbReference type="NCBI Taxonomy" id="6958"/>
    <lineage>
        <taxon>Eukaryota</taxon>
        <taxon>Metazoa</taxon>
        <taxon>Ecdysozoa</taxon>
        <taxon>Arthropoda</taxon>
        <taxon>Chelicerata</taxon>
        <taxon>Arachnida</taxon>
        <taxon>Acari</taxon>
        <taxon>Acariformes</taxon>
        <taxon>Sarcoptiformes</taxon>
        <taxon>Astigmata</taxon>
        <taxon>Psoroptidia</taxon>
        <taxon>Analgoidea</taxon>
        <taxon>Pyroglyphidae</taxon>
        <taxon>Pyroglyphinae</taxon>
        <taxon>Euroglyphus</taxon>
    </lineage>
</organism>
<accession>A0A1Y3BQ90</accession>
<dbReference type="EMBL" id="MUJZ01004929">
    <property type="protein sequence ID" value="OTF83140.1"/>
    <property type="molecule type" value="Genomic_DNA"/>
</dbReference>
<sequence>MKIASKWSFPQLIDLSASEPSLSVQQATQVLPNNLCFTLNSVSNRLRRILQIIHWYHKTDLAYNDNQDGQQFNLSLIGAYLLLICSEEDAFWLLLRITLSVNLDDCIEIIDQIMAKCCPLFEALLRKHDIEFKLIASIWF</sequence>
<evidence type="ECO:0000259" key="1">
    <source>
        <dbReference type="Pfam" id="PF00566"/>
    </source>
</evidence>
<feature type="non-terminal residue" evidence="2">
    <location>
        <position position="140"/>
    </location>
</feature>
<protein>
    <recommendedName>
        <fullName evidence="1">Rab-GAP TBC domain-containing protein</fullName>
    </recommendedName>
</protein>
<proteinExistence type="predicted"/>
<comment type="caution">
    <text evidence="2">The sequence shown here is derived from an EMBL/GenBank/DDBJ whole genome shotgun (WGS) entry which is preliminary data.</text>
</comment>
<name>A0A1Y3BQ90_EURMA</name>
<dbReference type="Pfam" id="PF00566">
    <property type="entry name" value="RabGAP-TBC"/>
    <property type="match status" value="1"/>
</dbReference>
<evidence type="ECO:0000313" key="2">
    <source>
        <dbReference type="EMBL" id="OTF83140.1"/>
    </source>
</evidence>
<feature type="domain" description="Rab-GAP TBC" evidence="1">
    <location>
        <begin position="32"/>
        <end position="132"/>
    </location>
</feature>
<dbReference type="InterPro" id="IPR035969">
    <property type="entry name" value="Rab-GAP_TBC_sf"/>
</dbReference>
<gene>
    <name evidence="2" type="ORF">BLA29_012109</name>
</gene>
<dbReference type="Gene3D" id="1.10.8.270">
    <property type="entry name" value="putative rabgap domain of human tbc1 domain family member 14 like domains"/>
    <property type="match status" value="1"/>
</dbReference>
<dbReference type="Proteomes" id="UP000194236">
    <property type="component" value="Unassembled WGS sequence"/>
</dbReference>